<dbReference type="GO" id="GO:0005886">
    <property type="term" value="C:plasma membrane"/>
    <property type="evidence" value="ECO:0007669"/>
    <property type="project" value="UniProtKB-SubCell"/>
</dbReference>
<dbReference type="SUPFAM" id="SSF82689">
    <property type="entry name" value="Mechanosensitive channel protein MscS (YggB), C-terminal domain"/>
    <property type="match status" value="1"/>
</dbReference>
<evidence type="ECO:0000259" key="11">
    <source>
        <dbReference type="Pfam" id="PF21088"/>
    </source>
</evidence>
<dbReference type="OrthoDB" id="9809206at2"/>
<proteinExistence type="inferred from homology"/>
<comment type="function">
    <text evidence="7">May play a role in resistance to osmotic downshock.</text>
</comment>
<dbReference type="InterPro" id="IPR049142">
    <property type="entry name" value="MS_channel_1st"/>
</dbReference>
<dbReference type="InterPro" id="IPR010920">
    <property type="entry name" value="LSM_dom_sf"/>
</dbReference>
<evidence type="ECO:0000256" key="7">
    <source>
        <dbReference type="ARBA" id="ARBA00059688"/>
    </source>
</evidence>
<evidence type="ECO:0000259" key="9">
    <source>
        <dbReference type="Pfam" id="PF00924"/>
    </source>
</evidence>
<dbReference type="InterPro" id="IPR049278">
    <property type="entry name" value="MS_channel_C"/>
</dbReference>
<keyword evidence="3" id="KW-1003">Cell membrane</keyword>
<dbReference type="FunFam" id="3.30.70.100:FF:000018">
    <property type="entry name" value="MscS mechanosensitive ion channel"/>
    <property type="match status" value="1"/>
</dbReference>
<feature type="transmembrane region" description="Helical" evidence="8">
    <location>
        <begin position="93"/>
        <end position="124"/>
    </location>
</feature>
<dbReference type="PANTHER" id="PTHR30460:SF0">
    <property type="entry name" value="MODERATE CONDUCTANCE MECHANOSENSITIVE CHANNEL YBIO"/>
    <property type="match status" value="1"/>
</dbReference>
<dbReference type="Gene3D" id="1.10.287.1260">
    <property type="match status" value="1"/>
</dbReference>
<dbReference type="FunFam" id="2.30.30.60:FF:000001">
    <property type="entry name" value="MscS Mechanosensitive ion channel"/>
    <property type="match status" value="1"/>
</dbReference>
<feature type="domain" description="Mechanosensitive ion channel MscS C-terminal" evidence="10">
    <location>
        <begin position="183"/>
        <end position="266"/>
    </location>
</feature>
<evidence type="ECO:0000256" key="5">
    <source>
        <dbReference type="ARBA" id="ARBA00022989"/>
    </source>
</evidence>
<accession>A0A1G9ZRB7</accession>
<dbReference type="Gene3D" id="2.30.30.60">
    <property type="match status" value="1"/>
</dbReference>
<gene>
    <name evidence="12" type="ORF">SAMN04488053_101191</name>
</gene>
<dbReference type="SUPFAM" id="SSF82861">
    <property type="entry name" value="Mechanosensitive channel protein MscS (YggB), transmembrane region"/>
    <property type="match status" value="1"/>
</dbReference>
<evidence type="ECO:0000256" key="4">
    <source>
        <dbReference type="ARBA" id="ARBA00022692"/>
    </source>
</evidence>
<dbReference type="Pfam" id="PF21082">
    <property type="entry name" value="MS_channel_3rd"/>
    <property type="match status" value="1"/>
</dbReference>
<dbReference type="InterPro" id="IPR045276">
    <property type="entry name" value="YbiO_bact"/>
</dbReference>
<evidence type="ECO:0000259" key="10">
    <source>
        <dbReference type="Pfam" id="PF21082"/>
    </source>
</evidence>
<protein>
    <submittedName>
        <fullName evidence="12">Small conductance mechanosensitive channel</fullName>
    </submittedName>
</protein>
<feature type="transmembrane region" description="Helical" evidence="8">
    <location>
        <begin position="66"/>
        <end position="87"/>
    </location>
</feature>
<keyword evidence="4 8" id="KW-0812">Transmembrane</keyword>
<dbReference type="InterPro" id="IPR006685">
    <property type="entry name" value="MscS_channel_2nd"/>
</dbReference>
<dbReference type="InterPro" id="IPR023408">
    <property type="entry name" value="MscS_beta-dom_sf"/>
</dbReference>
<evidence type="ECO:0000256" key="3">
    <source>
        <dbReference type="ARBA" id="ARBA00022475"/>
    </source>
</evidence>
<sequence length="280" mass="31096">MPDWMIAVNWEEIGTKAVTVSLQLIGILIAFVIIRAIGKKFIETSFTKMGRQRNITPGRSKTLEKLALNVFSYVLIFIVITLIVGVFEYDIAPLIAGAGIIGLAIGFGAQGLVSDVVTGFFILLEKQIDVEEYVTLAGLDGIVEEVGLRTTRLRGFDGTVHYIPNREISSLSNHSRSNMQALVDIGISYDENIDKAVKVMQDVCDRAAQEEEAIIEGPDVLGVQGLEDSDVVIRVIAKTANMEQWRIERRLRKDIKEAFDLHGIEIPFPHQVNISKEENN</sequence>
<dbReference type="InterPro" id="IPR011066">
    <property type="entry name" value="MscS_channel_C_sf"/>
</dbReference>
<reference evidence="13" key="1">
    <citation type="submission" date="2016-10" db="EMBL/GenBank/DDBJ databases">
        <authorList>
            <person name="Varghese N."/>
            <person name="Submissions S."/>
        </authorList>
    </citation>
    <scope>NUCLEOTIDE SEQUENCE [LARGE SCALE GENOMIC DNA]</scope>
    <source>
        <strain evidence="13">CGMCC 1.10369</strain>
    </source>
</reference>
<dbReference type="Pfam" id="PF00924">
    <property type="entry name" value="MS_channel_2nd"/>
    <property type="match status" value="1"/>
</dbReference>
<dbReference type="InterPro" id="IPR011014">
    <property type="entry name" value="MscS_channel_TM-2"/>
</dbReference>
<feature type="domain" description="Mechanosensitive ion channel MscS" evidence="9">
    <location>
        <begin position="112"/>
        <end position="176"/>
    </location>
</feature>
<dbReference type="Pfam" id="PF21088">
    <property type="entry name" value="MS_channel_1st"/>
    <property type="match status" value="1"/>
</dbReference>
<dbReference type="Proteomes" id="UP000198778">
    <property type="component" value="Unassembled WGS sequence"/>
</dbReference>
<evidence type="ECO:0000256" key="8">
    <source>
        <dbReference type="SAM" id="Phobius"/>
    </source>
</evidence>
<keyword evidence="6 8" id="KW-0472">Membrane</keyword>
<dbReference type="EMBL" id="FNIL01000001">
    <property type="protein sequence ID" value="SDN23173.1"/>
    <property type="molecule type" value="Genomic_DNA"/>
</dbReference>
<dbReference type="PANTHER" id="PTHR30460">
    <property type="entry name" value="MODERATE CONDUCTANCE MECHANOSENSITIVE CHANNEL YBIO"/>
    <property type="match status" value="1"/>
</dbReference>
<dbReference type="FunFam" id="1.10.287.1260:FF:000005">
    <property type="entry name" value="Mechanosensitive ion channel family protein"/>
    <property type="match status" value="1"/>
</dbReference>
<dbReference type="SUPFAM" id="SSF50182">
    <property type="entry name" value="Sm-like ribonucleoproteins"/>
    <property type="match status" value="1"/>
</dbReference>
<evidence type="ECO:0000256" key="1">
    <source>
        <dbReference type="ARBA" id="ARBA00004651"/>
    </source>
</evidence>
<feature type="transmembrane region" description="Helical" evidence="8">
    <location>
        <begin position="20"/>
        <end position="38"/>
    </location>
</feature>
<comment type="subcellular location">
    <subcellularLocation>
        <location evidence="1">Cell membrane</location>
        <topology evidence="1">Multi-pass membrane protein</topology>
    </subcellularLocation>
</comment>
<organism evidence="12 13">
    <name type="scientific">Alkalicoccus daliensis</name>
    <dbReference type="NCBI Taxonomy" id="745820"/>
    <lineage>
        <taxon>Bacteria</taxon>
        <taxon>Bacillati</taxon>
        <taxon>Bacillota</taxon>
        <taxon>Bacilli</taxon>
        <taxon>Bacillales</taxon>
        <taxon>Bacillaceae</taxon>
        <taxon>Alkalicoccus</taxon>
    </lineage>
</organism>
<comment type="similarity">
    <text evidence="2">Belongs to the MscS (TC 1.A.23) family.</text>
</comment>
<evidence type="ECO:0000313" key="12">
    <source>
        <dbReference type="EMBL" id="SDN23173.1"/>
    </source>
</evidence>
<dbReference type="GO" id="GO:0008381">
    <property type="term" value="F:mechanosensitive monoatomic ion channel activity"/>
    <property type="evidence" value="ECO:0007669"/>
    <property type="project" value="InterPro"/>
</dbReference>
<keyword evidence="5 8" id="KW-1133">Transmembrane helix</keyword>
<evidence type="ECO:0000256" key="2">
    <source>
        <dbReference type="ARBA" id="ARBA00008017"/>
    </source>
</evidence>
<evidence type="ECO:0000256" key="6">
    <source>
        <dbReference type="ARBA" id="ARBA00023136"/>
    </source>
</evidence>
<dbReference type="RefSeq" id="WP_090839673.1">
    <property type="nucleotide sequence ID" value="NZ_FNIL01000001.1"/>
</dbReference>
<name>A0A1G9ZRB7_9BACI</name>
<feature type="domain" description="Mechanosensitive ion channel transmembrane helices 2/3" evidence="11">
    <location>
        <begin position="69"/>
        <end position="110"/>
    </location>
</feature>
<dbReference type="Gene3D" id="3.30.70.100">
    <property type="match status" value="1"/>
</dbReference>
<evidence type="ECO:0000313" key="13">
    <source>
        <dbReference type="Proteomes" id="UP000198778"/>
    </source>
</evidence>
<dbReference type="AlphaFoldDB" id="A0A1G9ZRB7"/>
<keyword evidence="13" id="KW-1185">Reference proteome</keyword>